<dbReference type="Proteomes" id="UP000283766">
    <property type="component" value="Unassembled WGS sequence"/>
</dbReference>
<reference evidence="1 2" key="1">
    <citation type="submission" date="2018-08" db="EMBL/GenBank/DDBJ databases">
        <title>A genome reference for cultivated species of the human gut microbiota.</title>
        <authorList>
            <person name="Zou Y."/>
            <person name="Xue W."/>
            <person name="Luo G."/>
        </authorList>
    </citation>
    <scope>NUCLEOTIDE SEQUENCE [LARGE SCALE GENOMIC DNA]</scope>
    <source>
        <strain evidence="1 2">AM18-14LB</strain>
    </source>
</reference>
<organism evidence="1 2">
    <name type="scientific">Bacteroides uniformis</name>
    <dbReference type="NCBI Taxonomy" id="820"/>
    <lineage>
        <taxon>Bacteria</taxon>
        <taxon>Pseudomonadati</taxon>
        <taxon>Bacteroidota</taxon>
        <taxon>Bacteroidia</taxon>
        <taxon>Bacteroidales</taxon>
        <taxon>Bacteroidaceae</taxon>
        <taxon>Bacteroides</taxon>
    </lineage>
</organism>
<sequence>MRIKQINPRGWYDIPGHGGKYQINYFGNIRRALKRGYKALQPYI</sequence>
<dbReference type="EMBL" id="QRJL01000067">
    <property type="protein sequence ID" value="RHH22065.1"/>
    <property type="molecule type" value="Genomic_DNA"/>
</dbReference>
<accession>A0A414W6K3</accession>
<comment type="caution">
    <text evidence="1">The sequence shown here is derived from an EMBL/GenBank/DDBJ whole genome shotgun (WGS) entry which is preliminary data.</text>
</comment>
<dbReference type="AlphaFoldDB" id="A0A414W6K3"/>
<feature type="non-terminal residue" evidence="1">
    <location>
        <position position="44"/>
    </location>
</feature>
<name>A0A414W6K3_BACUN</name>
<gene>
    <name evidence="1" type="ORF">DW216_21035</name>
</gene>
<evidence type="ECO:0000313" key="2">
    <source>
        <dbReference type="Proteomes" id="UP000283766"/>
    </source>
</evidence>
<protein>
    <submittedName>
        <fullName evidence="1">Uncharacterized protein</fullName>
    </submittedName>
</protein>
<evidence type="ECO:0000313" key="1">
    <source>
        <dbReference type="EMBL" id="RHH22065.1"/>
    </source>
</evidence>
<proteinExistence type="predicted"/>